<dbReference type="EMBL" id="CAJOBC010048489">
    <property type="protein sequence ID" value="CAF4169478.1"/>
    <property type="molecule type" value="Genomic_DNA"/>
</dbReference>
<comment type="caution">
    <text evidence="1">The sequence shown here is derived from an EMBL/GenBank/DDBJ whole genome shotgun (WGS) entry which is preliminary data.</text>
</comment>
<evidence type="ECO:0000313" key="2">
    <source>
        <dbReference type="EMBL" id="CAF4169478.1"/>
    </source>
</evidence>
<keyword evidence="3" id="KW-1185">Reference proteome</keyword>
<reference evidence="1" key="1">
    <citation type="submission" date="2021-02" db="EMBL/GenBank/DDBJ databases">
        <authorList>
            <person name="Nowell W R."/>
        </authorList>
    </citation>
    <scope>NUCLEOTIDE SEQUENCE</scope>
</reference>
<gene>
    <name evidence="1" type="ORF">GPM918_LOCUS29542</name>
    <name evidence="2" type="ORF">SRO942_LOCUS30128</name>
</gene>
<sequence>MTVVWYDTWDEDKLSNLIEDAVFKYPNTRRATLEELRAFVQEKNFVSRDAVVQLSFENQQVKYKQAANNLLENCCPL</sequence>
<evidence type="ECO:0000313" key="1">
    <source>
        <dbReference type="EMBL" id="CAF1322440.1"/>
    </source>
</evidence>
<dbReference type="Proteomes" id="UP000663829">
    <property type="component" value="Unassembled WGS sequence"/>
</dbReference>
<accession>A0A815F799</accession>
<dbReference type="EMBL" id="CAJNOQ010013478">
    <property type="protein sequence ID" value="CAF1322440.1"/>
    <property type="molecule type" value="Genomic_DNA"/>
</dbReference>
<dbReference type="AlphaFoldDB" id="A0A815F799"/>
<name>A0A815F799_9BILA</name>
<protein>
    <submittedName>
        <fullName evidence="1">Uncharacterized protein</fullName>
    </submittedName>
</protein>
<evidence type="ECO:0000313" key="3">
    <source>
        <dbReference type="Proteomes" id="UP000663829"/>
    </source>
</evidence>
<organism evidence="1 3">
    <name type="scientific">Didymodactylos carnosus</name>
    <dbReference type="NCBI Taxonomy" id="1234261"/>
    <lineage>
        <taxon>Eukaryota</taxon>
        <taxon>Metazoa</taxon>
        <taxon>Spiralia</taxon>
        <taxon>Gnathifera</taxon>
        <taxon>Rotifera</taxon>
        <taxon>Eurotatoria</taxon>
        <taxon>Bdelloidea</taxon>
        <taxon>Philodinida</taxon>
        <taxon>Philodinidae</taxon>
        <taxon>Didymodactylos</taxon>
    </lineage>
</organism>
<proteinExistence type="predicted"/>
<dbReference type="Proteomes" id="UP000681722">
    <property type="component" value="Unassembled WGS sequence"/>
</dbReference>